<organism evidence="2 3">
    <name type="scientific">Fluviicola chungangensis</name>
    <dbReference type="NCBI Taxonomy" id="2597671"/>
    <lineage>
        <taxon>Bacteria</taxon>
        <taxon>Pseudomonadati</taxon>
        <taxon>Bacteroidota</taxon>
        <taxon>Flavobacteriia</taxon>
        <taxon>Flavobacteriales</taxon>
        <taxon>Crocinitomicaceae</taxon>
        <taxon>Fluviicola</taxon>
    </lineage>
</organism>
<dbReference type="AlphaFoldDB" id="A0A556N0Q1"/>
<dbReference type="RefSeq" id="WP_144332713.1">
    <property type="nucleotide sequence ID" value="NZ_VLPL01000003.1"/>
</dbReference>
<comment type="caution">
    <text evidence="2">The sequence shown here is derived from an EMBL/GenBank/DDBJ whole genome shotgun (WGS) entry which is preliminary data.</text>
</comment>
<reference evidence="2 3" key="1">
    <citation type="submission" date="2019-07" db="EMBL/GenBank/DDBJ databases">
        <authorList>
            <person name="Huq M.A."/>
        </authorList>
    </citation>
    <scope>NUCLEOTIDE SEQUENCE [LARGE SCALE GENOMIC DNA]</scope>
    <source>
        <strain evidence="2 3">MAH-3</strain>
    </source>
</reference>
<name>A0A556N0Q1_9FLAO</name>
<evidence type="ECO:0000313" key="2">
    <source>
        <dbReference type="EMBL" id="TSJ45757.1"/>
    </source>
</evidence>
<accession>A0A556N0Q1</accession>
<protein>
    <submittedName>
        <fullName evidence="2">Uncharacterized protein</fullName>
    </submittedName>
</protein>
<keyword evidence="1" id="KW-0732">Signal</keyword>
<evidence type="ECO:0000313" key="3">
    <source>
        <dbReference type="Proteomes" id="UP000316008"/>
    </source>
</evidence>
<dbReference type="OrthoDB" id="9817075at2"/>
<proteinExistence type="predicted"/>
<dbReference type="Proteomes" id="UP000316008">
    <property type="component" value="Unassembled WGS sequence"/>
</dbReference>
<feature type="signal peptide" evidence="1">
    <location>
        <begin position="1"/>
        <end position="20"/>
    </location>
</feature>
<gene>
    <name evidence="2" type="ORF">FO442_08385</name>
</gene>
<evidence type="ECO:0000256" key="1">
    <source>
        <dbReference type="SAM" id="SignalP"/>
    </source>
</evidence>
<sequence>MRLFIFLTITCLLSVPKVSAQDQVIDVKELLGKGKYNAPTMLQTTDGSMLVGFDSELILINPQGKIAHRTVNPVTAKKYKYDLDQYTGYIAQSDIYCLLMDGNYVFVKNYSTEKPELIEVAVPKLENFKGSIYKHDDKKADFNYYSSKPAISTDVHFINEDNVVIARSYVSMSKNSHGAETPKKDAYNSFVRLTYINLKSMEINEEYVMKDVFKISRSNDAEALIEIVGFKNNEFQIGVSNFNKKLIHPQIRGYKYSGDYEMYTYNIKTKETKAIGKITIESASDAVYTSIQTHPTGISLNWTEHIANSDKYALKRRMYSLSESGEVTTNDHVFPVEVVSLLQPQIYGVFDYKNIKGDDYSVLAGNFVKNKRGKDPVPAYVIIDKEQNVSVIDRSEEGLGYYDVEKDAYYQFDIEFQDQEELIAKLSKPLAEKGLNVYDLRQNCFIAQVGNKKFVAVRYFMEFKTGFANAAAPATFLMQFTEIDL</sequence>
<dbReference type="EMBL" id="VLPL01000003">
    <property type="protein sequence ID" value="TSJ45757.1"/>
    <property type="molecule type" value="Genomic_DNA"/>
</dbReference>
<feature type="chain" id="PRO_5021871677" evidence="1">
    <location>
        <begin position="21"/>
        <end position="485"/>
    </location>
</feature>
<keyword evidence="3" id="KW-1185">Reference proteome</keyword>